<dbReference type="AlphaFoldDB" id="A0A9N7V3A5"/>
<evidence type="ECO:0000313" key="3">
    <source>
        <dbReference type="Proteomes" id="UP001153269"/>
    </source>
</evidence>
<evidence type="ECO:0000256" key="1">
    <source>
        <dbReference type="SAM" id="MobiDB-lite"/>
    </source>
</evidence>
<gene>
    <name evidence="2" type="ORF">PLEPLA_LOCUS31012</name>
</gene>
<comment type="caution">
    <text evidence="2">The sequence shown here is derived from an EMBL/GenBank/DDBJ whole genome shotgun (WGS) entry which is preliminary data.</text>
</comment>
<proteinExistence type="predicted"/>
<keyword evidence="3" id="KW-1185">Reference proteome</keyword>
<feature type="compositionally biased region" description="Low complexity" evidence="1">
    <location>
        <begin position="7"/>
        <end position="22"/>
    </location>
</feature>
<name>A0A9N7V3A5_PLEPL</name>
<sequence>MQREDAAVAAAAAALLSPPALVQRADTRKRVTDRATNPLLPPRRQTEEPATGAKRRDGTDSETQTPAAAASDGTGAGRRSPPIEEV</sequence>
<feature type="region of interest" description="Disordered" evidence="1">
    <location>
        <begin position="1"/>
        <end position="86"/>
    </location>
</feature>
<dbReference type="EMBL" id="CADEAL010003046">
    <property type="protein sequence ID" value="CAB1443294.1"/>
    <property type="molecule type" value="Genomic_DNA"/>
</dbReference>
<dbReference type="Proteomes" id="UP001153269">
    <property type="component" value="Unassembled WGS sequence"/>
</dbReference>
<accession>A0A9N7V3A5</accession>
<evidence type="ECO:0000313" key="2">
    <source>
        <dbReference type="EMBL" id="CAB1443294.1"/>
    </source>
</evidence>
<organism evidence="2 3">
    <name type="scientific">Pleuronectes platessa</name>
    <name type="common">European plaice</name>
    <dbReference type="NCBI Taxonomy" id="8262"/>
    <lineage>
        <taxon>Eukaryota</taxon>
        <taxon>Metazoa</taxon>
        <taxon>Chordata</taxon>
        <taxon>Craniata</taxon>
        <taxon>Vertebrata</taxon>
        <taxon>Euteleostomi</taxon>
        <taxon>Actinopterygii</taxon>
        <taxon>Neopterygii</taxon>
        <taxon>Teleostei</taxon>
        <taxon>Neoteleostei</taxon>
        <taxon>Acanthomorphata</taxon>
        <taxon>Carangaria</taxon>
        <taxon>Pleuronectiformes</taxon>
        <taxon>Pleuronectoidei</taxon>
        <taxon>Pleuronectidae</taxon>
        <taxon>Pleuronectes</taxon>
    </lineage>
</organism>
<protein>
    <submittedName>
        <fullName evidence="2">Uncharacterized protein</fullName>
    </submittedName>
</protein>
<reference evidence="2" key="1">
    <citation type="submission" date="2020-03" db="EMBL/GenBank/DDBJ databases">
        <authorList>
            <person name="Weist P."/>
        </authorList>
    </citation>
    <scope>NUCLEOTIDE SEQUENCE</scope>
</reference>